<feature type="non-terminal residue" evidence="3">
    <location>
        <position position="1"/>
    </location>
</feature>
<accession>A0AAE0SEN8</accession>
<feature type="domain" description="ZP" evidence="2">
    <location>
        <begin position="1"/>
        <end position="283"/>
    </location>
</feature>
<comment type="caution">
    <text evidence="3">The sequence shown here is derived from an EMBL/GenBank/DDBJ whole genome shotgun (WGS) entry which is preliminary data.</text>
</comment>
<sequence length="322" mass="36449">MDFKVSLNKHIVCLIVMVCSLVPILTTNENLSLQTKLVYDCLSNGSINVINPEPEMLTEAHAHRSGKLCDVIFSYGFRRFIITDCEGLEPIYIKLYDPGGDRIIIDNLSCKRSHQGSNVDSRSSVDVSKTKSVQTGIQIQLPNGITIDKSPPTVNDTEMVLKDESGQIVKRHVYVGEALIWEIAIPTKRRYTLIPITCNATSDGTSSHFSTPEFTFIEKGCSLNKDLATHFHVQRDGYTRSWATLFAFRFRSSPLVIIHCVLHVCQEWDQKCNYNCVSIKRSSKDIGKFILHEPEELVVSMHMRVIEGYSQYEINRGRTSLE</sequence>
<dbReference type="EMBL" id="JAEAOA010000486">
    <property type="protein sequence ID" value="KAK3590660.1"/>
    <property type="molecule type" value="Genomic_DNA"/>
</dbReference>
<dbReference type="Proteomes" id="UP001195483">
    <property type="component" value="Unassembled WGS sequence"/>
</dbReference>
<proteinExistence type="predicted"/>
<dbReference type="AlphaFoldDB" id="A0AAE0SEN8"/>
<name>A0AAE0SEN8_9BIVA</name>
<evidence type="ECO:0000313" key="4">
    <source>
        <dbReference type="Proteomes" id="UP001195483"/>
    </source>
</evidence>
<dbReference type="Pfam" id="PF00100">
    <property type="entry name" value="Zona_pellucida"/>
    <property type="match status" value="1"/>
</dbReference>
<organism evidence="3 4">
    <name type="scientific">Potamilus streckersoni</name>
    <dbReference type="NCBI Taxonomy" id="2493646"/>
    <lineage>
        <taxon>Eukaryota</taxon>
        <taxon>Metazoa</taxon>
        <taxon>Spiralia</taxon>
        <taxon>Lophotrochozoa</taxon>
        <taxon>Mollusca</taxon>
        <taxon>Bivalvia</taxon>
        <taxon>Autobranchia</taxon>
        <taxon>Heteroconchia</taxon>
        <taxon>Palaeoheterodonta</taxon>
        <taxon>Unionida</taxon>
        <taxon>Unionoidea</taxon>
        <taxon>Unionidae</taxon>
        <taxon>Ambleminae</taxon>
        <taxon>Lampsilini</taxon>
        <taxon>Potamilus</taxon>
    </lineage>
</organism>
<dbReference type="InterPro" id="IPR042235">
    <property type="entry name" value="ZP-C_dom"/>
</dbReference>
<keyword evidence="4" id="KW-1185">Reference proteome</keyword>
<evidence type="ECO:0000259" key="2">
    <source>
        <dbReference type="PROSITE" id="PS51034"/>
    </source>
</evidence>
<reference evidence="3" key="3">
    <citation type="submission" date="2023-05" db="EMBL/GenBank/DDBJ databases">
        <authorList>
            <person name="Smith C.H."/>
        </authorList>
    </citation>
    <scope>NUCLEOTIDE SEQUENCE</scope>
    <source>
        <strain evidence="3">CHS0354</strain>
        <tissue evidence="3">Mantle</tissue>
    </source>
</reference>
<dbReference type="InterPro" id="IPR055355">
    <property type="entry name" value="ZP-C"/>
</dbReference>
<gene>
    <name evidence="3" type="ORF">CHS0354_007158</name>
</gene>
<dbReference type="PROSITE" id="PS51034">
    <property type="entry name" value="ZP_2"/>
    <property type="match status" value="1"/>
</dbReference>
<reference evidence="3" key="2">
    <citation type="journal article" date="2021" name="Genome Biol. Evol.">
        <title>Developing a high-quality reference genome for a parasitic bivalve with doubly uniparental inheritance (Bivalvia: Unionida).</title>
        <authorList>
            <person name="Smith C.H."/>
        </authorList>
    </citation>
    <scope>NUCLEOTIDE SEQUENCE</scope>
    <source>
        <strain evidence="3">CHS0354</strain>
        <tissue evidence="3">Mantle</tissue>
    </source>
</reference>
<reference evidence="3" key="1">
    <citation type="journal article" date="2021" name="Genome Biol. Evol.">
        <title>A High-Quality Reference Genome for a Parasitic Bivalve with Doubly Uniparental Inheritance (Bivalvia: Unionida).</title>
        <authorList>
            <person name="Smith C.H."/>
        </authorList>
    </citation>
    <scope>NUCLEOTIDE SEQUENCE</scope>
    <source>
        <strain evidence="3">CHS0354</strain>
    </source>
</reference>
<evidence type="ECO:0000313" key="3">
    <source>
        <dbReference type="EMBL" id="KAK3590660.1"/>
    </source>
</evidence>
<dbReference type="InterPro" id="IPR001507">
    <property type="entry name" value="ZP_dom"/>
</dbReference>
<dbReference type="Gene3D" id="2.60.40.4100">
    <property type="entry name" value="Zona pellucida, ZP-C domain"/>
    <property type="match status" value="1"/>
</dbReference>
<evidence type="ECO:0000256" key="1">
    <source>
        <dbReference type="ARBA" id="ARBA00023157"/>
    </source>
</evidence>
<protein>
    <recommendedName>
        <fullName evidence="2">ZP domain-containing protein</fullName>
    </recommendedName>
</protein>
<keyword evidence="1" id="KW-1015">Disulfide bond</keyword>